<dbReference type="Gene3D" id="1.10.3810.10">
    <property type="entry name" value="Biosynthetic peptidoglycan transglycosylase-like"/>
    <property type="match status" value="1"/>
</dbReference>
<evidence type="ECO:0000256" key="5">
    <source>
        <dbReference type="ARBA" id="ARBA00022801"/>
    </source>
</evidence>
<evidence type="ECO:0000256" key="4">
    <source>
        <dbReference type="ARBA" id="ARBA00022679"/>
    </source>
</evidence>
<feature type="domain" description="PASTA" evidence="11">
    <location>
        <begin position="792"/>
        <end position="865"/>
    </location>
</feature>
<dbReference type="InterPro" id="IPR001460">
    <property type="entry name" value="PCN-bd_Tpept"/>
</dbReference>
<dbReference type="Pfam" id="PF03793">
    <property type="entry name" value="PASTA"/>
    <property type="match status" value="2"/>
</dbReference>
<comment type="catalytic activity">
    <reaction evidence="8">
        <text>[GlcNAc-(1-&gt;4)-Mur2Ac(oyl-L-Ala-gamma-D-Glu-L-Lys-D-Ala-D-Ala)](n)-di-trans,octa-cis-undecaprenyl diphosphate + beta-D-GlcNAc-(1-&gt;4)-Mur2Ac(oyl-L-Ala-gamma-D-Glu-L-Lys-D-Ala-D-Ala)-di-trans,octa-cis-undecaprenyl diphosphate = [GlcNAc-(1-&gt;4)-Mur2Ac(oyl-L-Ala-gamma-D-Glu-L-Lys-D-Ala-D-Ala)](n+1)-di-trans,octa-cis-undecaprenyl diphosphate + di-trans,octa-cis-undecaprenyl diphosphate + H(+)</text>
        <dbReference type="Rhea" id="RHEA:23708"/>
        <dbReference type="Rhea" id="RHEA-COMP:9602"/>
        <dbReference type="Rhea" id="RHEA-COMP:9603"/>
        <dbReference type="ChEBI" id="CHEBI:15378"/>
        <dbReference type="ChEBI" id="CHEBI:58405"/>
        <dbReference type="ChEBI" id="CHEBI:60033"/>
        <dbReference type="ChEBI" id="CHEBI:78435"/>
        <dbReference type="EC" id="2.4.99.28"/>
    </reaction>
</comment>
<dbReference type="Pfam" id="PF00912">
    <property type="entry name" value="Transgly"/>
    <property type="match status" value="1"/>
</dbReference>
<keyword evidence="10" id="KW-0472">Membrane</keyword>
<keyword evidence="4" id="KW-0808">Transferase</keyword>
<feature type="domain" description="PASTA" evidence="11">
    <location>
        <begin position="725"/>
        <end position="791"/>
    </location>
</feature>
<feature type="transmembrane region" description="Helical" evidence="10">
    <location>
        <begin position="12"/>
        <end position="38"/>
    </location>
</feature>
<dbReference type="Pfam" id="PF00905">
    <property type="entry name" value="Transpeptidase"/>
    <property type="match status" value="1"/>
</dbReference>
<reference evidence="12" key="1">
    <citation type="journal article" date="2014" name="Int. J. Syst. Evol. Microbiol.">
        <title>Complete genome sequence of Corynebacterium casei LMG S-19264T (=DSM 44701T), isolated from a smear-ripened cheese.</title>
        <authorList>
            <consortium name="US DOE Joint Genome Institute (JGI-PGF)"/>
            <person name="Walter F."/>
            <person name="Albersmeier A."/>
            <person name="Kalinowski J."/>
            <person name="Ruckert C."/>
        </authorList>
    </citation>
    <scope>NUCLEOTIDE SEQUENCE</scope>
    <source>
        <strain evidence="12">CGMCC 1.16548</strain>
    </source>
</reference>
<dbReference type="GO" id="GO:0009002">
    <property type="term" value="F:serine-type D-Ala-D-Ala carboxypeptidase activity"/>
    <property type="evidence" value="ECO:0007669"/>
    <property type="project" value="UniProtKB-EC"/>
</dbReference>
<evidence type="ECO:0000313" key="13">
    <source>
        <dbReference type="Proteomes" id="UP000617531"/>
    </source>
</evidence>
<dbReference type="InterPro" id="IPR001264">
    <property type="entry name" value="Glyco_trans_51"/>
</dbReference>
<evidence type="ECO:0000256" key="10">
    <source>
        <dbReference type="SAM" id="Phobius"/>
    </source>
</evidence>
<dbReference type="AlphaFoldDB" id="A0A8J3LZU4"/>
<dbReference type="SMART" id="SM00740">
    <property type="entry name" value="PASTA"/>
    <property type="match status" value="2"/>
</dbReference>
<evidence type="ECO:0000256" key="8">
    <source>
        <dbReference type="ARBA" id="ARBA00049902"/>
    </source>
</evidence>
<evidence type="ECO:0000313" key="12">
    <source>
        <dbReference type="EMBL" id="GHF14453.1"/>
    </source>
</evidence>
<comment type="caution">
    <text evidence="12">The sequence shown here is derived from an EMBL/GenBank/DDBJ whole genome shotgun (WGS) entry which is preliminary data.</text>
</comment>
<dbReference type="RefSeq" id="WP_191282773.1">
    <property type="nucleotide sequence ID" value="NZ_BNAI01000002.1"/>
</dbReference>
<name>A0A8J3LZU4_9MICO</name>
<dbReference type="InterPro" id="IPR005543">
    <property type="entry name" value="PASTA_dom"/>
</dbReference>
<evidence type="ECO:0000256" key="7">
    <source>
        <dbReference type="ARBA" id="ARBA00034000"/>
    </source>
</evidence>
<dbReference type="CDD" id="cd06577">
    <property type="entry name" value="PASTA_pknB"/>
    <property type="match status" value="2"/>
</dbReference>
<keyword evidence="5" id="KW-0378">Hydrolase</keyword>
<dbReference type="GO" id="GO:0008658">
    <property type="term" value="F:penicillin binding"/>
    <property type="evidence" value="ECO:0007669"/>
    <property type="project" value="InterPro"/>
</dbReference>
<dbReference type="PROSITE" id="PS51178">
    <property type="entry name" value="PASTA"/>
    <property type="match status" value="2"/>
</dbReference>
<keyword evidence="6" id="KW-0511">Multifunctional enzyme</keyword>
<evidence type="ECO:0000256" key="6">
    <source>
        <dbReference type="ARBA" id="ARBA00023268"/>
    </source>
</evidence>
<dbReference type="InterPro" id="IPR012338">
    <property type="entry name" value="Beta-lactam/transpept-like"/>
</dbReference>
<dbReference type="InterPro" id="IPR023346">
    <property type="entry name" value="Lysozyme-like_dom_sf"/>
</dbReference>
<keyword evidence="13" id="KW-1185">Reference proteome</keyword>
<evidence type="ECO:0000256" key="2">
    <source>
        <dbReference type="ARBA" id="ARBA00022670"/>
    </source>
</evidence>
<keyword evidence="1 12" id="KW-0121">Carboxypeptidase</keyword>
<gene>
    <name evidence="12" type="ORF">GCM10011600_14240</name>
</gene>
<dbReference type="Gene3D" id="3.30.10.20">
    <property type="match status" value="2"/>
</dbReference>
<dbReference type="PANTHER" id="PTHR32282">
    <property type="entry name" value="BINDING PROTEIN TRANSPEPTIDASE, PUTATIVE-RELATED"/>
    <property type="match status" value="1"/>
</dbReference>
<reference evidence="12" key="2">
    <citation type="submission" date="2020-09" db="EMBL/GenBank/DDBJ databases">
        <authorList>
            <person name="Sun Q."/>
            <person name="Zhou Y."/>
        </authorList>
    </citation>
    <scope>NUCLEOTIDE SEQUENCE</scope>
    <source>
        <strain evidence="12">CGMCC 1.16548</strain>
    </source>
</reference>
<evidence type="ECO:0000259" key="11">
    <source>
        <dbReference type="PROSITE" id="PS51178"/>
    </source>
</evidence>
<dbReference type="EMBL" id="BNAI01000002">
    <property type="protein sequence ID" value="GHF14453.1"/>
    <property type="molecule type" value="Genomic_DNA"/>
</dbReference>
<dbReference type="SUPFAM" id="SSF53955">
    <property type="entry name" value="Lysozyme-like"/>
    <property type="match status" value="1"/>
</dbReference>
<dbReference type="Gene3D" id="3.40.710.10">
    <property type="entry name" value="DD-peptidase/beta-lactamase superfamily"/>
    <property type="match status" value="1"/>
</dbReference>
<dbReference type="InterPro" id="IPR036950">
    <property type="entry name" value="PBP_transglycosylase"/>
</dbReference>
<dbReference type="PANTHER" id="PTHR32282:SF33">
    <property type="entry name" value="PEPTIDOGLYCAN GLYCOSYLTRANSFERASE"/>
    <property type="match status" value="1"/>
</dbReference>
<dbReference type="Proteomes" id="UP000617531">
    <property type="component" value="Unassembled WGS sequence"/>
</dbReference>
<keyword evidence="2" id="KW-0645">Protease</keyword>
<proteinExistence type="predicted"/>
<dbReference type="GO" id="GO:0008955">
    <property type="term" value="F:peptidoglycan glycosyltransferase activity"/>
    <property type="evidence" value="ECO:0007669"/>
    <property type="project" value="UniProtKB-EC"/>
</dbReference>
<evidence type="ECO:0000256" key="9">
    <source>
        <dbReference type="SAM" id="MobiDB-lite"/>
    </source>
</evidence>
<sequence length="869" mass="91367">MADQRSTATSLLRAIAGTLGFSVLAGFLVTILVAPAIAVTGVTATNTVGIFNELPEYIQLDSASQQNTIAVRNADGTLTTVATIYRQNRQEVGLDLIDDDLECAALAGEDRRFYEHAGVDLPSLVRAAIGQITDTSDSGASTLTMQLVRNILQHEALNNDEWTQDEKNEEIAAALAPTLDRKIKEMKLAIGLEKNYTKDEILQAYLNIAGFGGNTYGVQAAAKEFFGKSAADLTIAEAASLIAIVQEPNSRSLNDPENYADNQARRDVILKEMKGYGCITAEERDEALAIPVDEEFVNIQPSTVGCLNASQGYGYICDYALHVVDELGALGGTPEERQDTWDRGGFTLVLTIDPGLQAVAWNTVHQWAPSNETRFDLGAVATSVGVGTGNILTMAQNKTFDDSLHPADPLTTNAVNLAADLAHGGSLGFQPGSTYKPYVLLAFLAAGHGLNESYNASIREVNQAEFADSCGPALLANGEPRTDESGNVVAPPWGGKYKFRNDSNEQGSYKIERGTAQSVNSVFIQMAKAVDQCDIKKIAESIGVHDAGGHDLVTRPSCSIGGCENNIAPLTQAAAYAAIANGGVYCEPIMIAAVIDRAGETHEGQAKDCSQSLVSPSVANTAAHAMAAVMSGTGSASNPNDKTPYIGKTGTTDESVHTWMVGSSTQVATAVWVGNITGKQAMRNVRVNGQSGGLLRHRIFKTIAQAIDVVYPGGAFPGPDPALLTGTTVDVPDVIGHTLEQAKRAIEIAELNFEHGGDIDSDLPAGQVAATDPAPGTAVSRGATVRVYTSNGLAVPVPDVIGMSRGDAESALDAAGFGVNAVCVDDSDLGSPLPPPTVDDVTSQDPPGGTMRNPASTTVRISYYRPICP</sequence>
<comment type="catalytic activity">
    <reaction evidence="7">
        <text>Preferential cleavage: (Ac)2-L-Lys-D-Ala-|-D-Ala. Also transpeptidation of peptidyl-alanyl moieties that are N-acyl substituents of D-alanine.</text>
        <dbReference type="EC" id="3.4.16.4"/>
    </reaction>
</comment>
<dbReference type="GO" id="GO:0009252">
    <property type="term" value="P:peptidoglycan biosynthetic process"/>
    <property type="evidence" value="ECO:0007669"/>
    <property type="project" value="TreeGrafter"/>
</dbReference>
<dbReference type="SUPFAM" id="SSF54184">
    <property type="entry name" value="Penicillin-binding protein 2x (pbp-2x), c-terminal domain"/>
    <property type="match status" value="1"/>
</dbReference>
<dbReference type="InterPro" id="IPR050396">
    <property type="entry name" value="Glycosyltr_51/Transpeptidase"/>
</dbReference>
<keyword evidence="3" id="KW-0328">Glycosyltransferase</keyword>
<keyword evidence="10" id="KW-0812">Transmembrane</keyword>
<evidence type="ECO:0000256" key="3">
    <source>
        <dbReference type="ARBA" id="ARBA00022676"/>
    </source>
</evidence>
<dbReference type="GO" id="GO:0030288">
    <property type="term" value="C:outer membrane-bounded periplasmic space"/>
    <property type="evidence" value="ECO:0007669"/>
    <property type="project" value="TreeGrafter"/>
</dbReference>
<dbReference type="SUPFAM" id="SSF56601">
    <property type="entry name" value="beta-lactamase/transpeptidase-like"/>
    <property type="match status" value="1"/>
</dbReference>
<feature type="region of interest" description="Disordered" evidence="9">
    <location>
        <begin position="828"/>
        <end position="856"/>
    </location>
</feature>
<dbReference type="GO" id="GO:0006508">
    <property type="term" value="P:proteolysis"/>
    <property type="evidence" value="ECO:0007669"/>
    <property type="project" value="UniProtKB-KW"/>
</dbReference>
<keyword evidence="10" id="KW-1133">Transmembrane helix</keyword>
<accession>A0A8J3LZU4</accession>
<organism evidence="12 13">
    <name type="scientific">Pseudolysinimonas yzui</name>
    <dbReference type="NCBI Taxonomy" id="2708254"/>
    <lineage>
        <taxon>Bacteria</taxon>
        <taxon>Bacillati</taxon>
        <taxon>Actinomycetota</taxon>
        <taxon>Actinomycetes</taxon>
        <taxon>Micrococcales</taxon>
        <taxon>Microbacteriaceae</taxon>
        <taxon>Pseudolysinimonas</taxon>
    </lineage>
</organism>
<protein>
    <submittedName>
        <fullName evidence="12">Carboxypeptidase</fullName>
    </submittedName>
</protein>
<evidence type="ECO:0000256" key="1">
    <source>
        <dbReference type="ARBA" id="ARBA00022645"/>
    </source>
</evidence>